<dbReference type="STRING" id="1182541.W9ZMD7"/>
<dbReference type="HOGENOM" id="CLU_000604_17_2_1"/>
<dbReference type="FunFam" id="1.20.1560.10:FF:000057">
    <property type="entry name" value="ABC multidrug transporter SitT"/>
    <property type="match status" value="1"/>
</dbReference>
<dbReference type="OrthoDB" id="6500128at2759"/>
<feature type="domain" description="ABC transporter" evidence="14">
    <location>
        <begin position="384"/>
        <end position="634"/>
    </location>
</feature>
<feature type="transmembrane region" description="Helical" evidence="13">
    <location>
        <begin position="54"/>
        <end position="78"/>
    </location>
</feature>
<dbReference type="PANTHER" id="PTHR43394:SF11">
    <property type="entry name" value="ATP-BINDING CASSETTE TRANSPORTER"/>
    <property type="match status" value="1"/>
</dbReference>
<accession>W9ZMD7</accession>
<dbReference type="Gene3D" id="3.40.50.300">
    <property type="entry name" value="P-loop containing nucleotide triphosphate hydrolases"/>
    <property type="match status" value="2"/>
</dbReference>
<dbReference type="InterPro" id="IPR011527">
    <property type="entry name" value="ABC1_TM_dom"/>
</dbReference>
<keyword evidence="10 13" id="KW-0472">Membrane</keyword>
<dbReference type="Pfam" id="PF00664">
    <property type="entry name" value="ABC_membrane"/>
    <property type="match status" value="2"/>
</dbReference>
<gene>
    <name evidence="16" type="ORF">A1O1_00786</name>
</gene>
<evidence type="ECO:0000256" key="9">
    <source>
        <dbReference type="ARBA" id="ARBA00022989"/>
    </source>
</evidence>
<sequence>MSAPGQQPPSAEAQIGSERVVKDAAITVKENVKEEKAPVANYWRILSHRTSTDGFALLVGFLCAVGAGTALPLMNIVLGHLVGDFNGYFVPDSSVTEAKFKSSVSKNALYIVYLFIGKFILTYISMFCFRTTGLRISAKLRLSYLESLFAQPIQKLDEVSPGTVANTITTSANTIQMSISDKLHALFMALALTVTAYAIAFRYSWALTLVVSSALLFILIVYHISTPIVIKMLQRVEKANAKAASVAGEIFGSIRTVFSLNAEKTLTAKYFSCVEDAQKEGLAMSVQLGIQLGPLFFSMYSSFALAFWFGIKLFRERHISNIGTVITVCFSVLIVMSVLGALAAPVMAITKAISVSPEFFSMIDSKPAAHDGLSEPDVSAHDDLELKDVYFTYPTRPIIQVLNGFNARFAKGKTTALVGPSGSGKSTIVALLARWYSLESPKPNHGTVSIGERNVNETHLKWWRSRIGLVQQDPFLFHDTVFNNVAFGLIGTRWEHDGESSKRERVEKACQEAFAHEFVQHLPDGYQTKVGESGIKLSGGQRQRLAIARSIIREPAILILDEATSSIDVRGEKIVQQALDRVSQGRTTIVIAHRLSTIRKADNIIVMREGRKLEEGTHEHLLSISDGLYASLVHAQQLNAEGASERAGGDEAAHRESLEQTEKTNSSSKTPLEDTTTPYQQQGFFLSFGRFLYEQRSYWKFYFVIVMAAMGAGSAFSLQSYIFAKLVEVFQFTGERLQERGAFWSLMFSILALSIGACYFSLGSFSNHLSVYISCAYRREYFRDILSNPISFFDVEANASGSLMSRLSTDPKLIQELLGLNGVFPLISIFNMIGCIAIAFSFGWKMTLVTFFSAMPVIFIAAFVRIGFELKFEKWNSRVFAQSSQFATEAIGAFRTVTSLTMEDSIINRYSELLQDQVRKATWKATYATLVFALSDSVELCAMALTFWYGGQLLASREYNPVQFFVIYVAIVQGAQGAGQFFSFAPNMAQATAAANRILSLRHEVTEGQKATTMGKTLQTSSTKEGASIKFTDVTFRYPTRDTPIYRYLTLSIDSGHFVAFVGPSGCGKTTVISLLERFYDPLSGTITFNGQDIREIEISSYRRTLSLVAQEPKLFDGTIRENLVLGLEGHHGETTDEKILQACRDAEIHDFIISLPDGYGTALGINTQTSLSGGQKQRLCLARALLRDPRLLLLDEATSSLDSQSEKLVQGAIERLVGQRSMTVIAVAHRLATIQKADVIFVFGESEAGRGSRILEHGSHHDLVRRRGTYWQMVSTDLRLPCFVFV</sequence>
<evidence type="ECO:0000256" key="7">
    <source>
        <dbReference type="ARBA" id="ARBA00022741"/>
    </source>
</evidence>
<feature type="domain" description="ABC transmembrane type-1" evidence="15">
    <location>
        <begin position="58"/>
        <end position="351"/>
    </location>
</feature>
<reference evidence="16 17" key="1">
    <citation type="submission" date="2013-03" db="EMBL/GenBank/DDBJ databases">
        <title>The Genome Sequence of Capronia coronata CBS 617.96.</title>
        <authorList>
            <consortium name="The Broad Institute Genomics Platform"/>
            <person name="Cuomo C."/>
            <person name="de Hoog S."/>
            <person name="Gorbushina A."/>
            <person name="Walker B."/>
            <person name="Young S.K."/>
            <person name="Zeng Q."/>
            <person name="Gargeya S."/>
            <person name="Fitzgerald M."/>
            <person name="Haas B."/>
            <person name="Abouelleil A."/>
            <person name="Allen A.W."/>
            <person name="Alvarado L."/>
            <person name="Arachchi H.M."/>
            <person name="Berlin A.M."/>
            <person name="Chapman S.B."/>
            <person name="Gainer-Dewar J."/>
            <person name="Goldberg J."/>
            <person name="Griggs A."/>
            <person name="Gujja S."/>
            <person name="Hansen M."/>
            <person name="Howarth C."/>
            <person name="Imamovic A."/>
            <person name="Ireland A."/>
            <person name="Larimer J."/>
            <person name="McCowan C."/>
            <person name="Murphy C."/>
            <person name="Pearson M."/>
            <person name="Poon T.W."/>
            <person name="Priest M."/>
            <person name="Roberts A."/>
            <person name="Saif S."/>
            <person name="Shea T."/>
            <person name="Sisk P."/>
            <person name="Sykes S."/>
            <person name="Wortman J."/>
            <person name="Nusbaum C."/>
            <person name="Birren B."/>
        </authorList>
    </citation>
    <scope>NUCLEOTIDE SEQUENCE [LARGE SCALE GENOMIC DNA]</scope>
    <source>
        <strain evidence="16 17">CBS 617.96</strain>
    </source>
</reference>
<dbReference type="InterPro" id="IPR039421">
    <property type="entry name" value="Type_1_exporter"/>
</dbReference>
<feature type="transmembrane region" description="Helical" evidence="13">
    <location>
        <begin position="108"/>
        <end position="129"/>
    </location>
</feature>
<evidence type="ECO:0000256" key="12">
    <source>
        <dbReference type="SAM" id="MobiDB-lite"/>
    </source>
</evidence>
<evidence type="ECO:0000313" key="16">
    <source>
        <dbReference type="EMBL" id="EXJ95664.1"/>
    </source>
</evidence>
<evidence type="ECO:0000313" key="17">
    <source>
        <dbReference type="Proteomes" id="UP000019484"/>
    </source>
</evidence>
<feature type="transmembrane region" description="Helical" evidence="13">
    <location>
        <begin position="817"/>
        <end position="842"/>
    </location>
</feature>
<keyword evidence="8" id="KW-0067">ATP-binding</keyword>
<keyword evidence="7" id="KW-0547">Nucleotide-binding</keyword>
<organism evidence="16 17">
    <name type="scientific">Capronia coronata CBS 617.96</name>
    <dbReference type="NCBI Taxonomy" id="1182541"/>
    <lineage>
        <taxon>Eukaryota</taxon>
        <taxon>Fungi</taxon>
        <taxon>Dikarya</taxon>
        <taxon>Ascomycota</taxon>
        <taxon>Pezizomycotina</taxon>
        <taxon>Eurotiomycetes</taxon>
        <taxon>Chaetothyriomycetidae</taxon>
        <taxon>Chaetothyriales</taxon>
        <taxon>Herpotrichiellaceae</taxon>
        <taxon>Capronia</taxon>
    </lineage>
</organism>
<proteinExistence type="inferred from homology"/>
<keyword evidence="6" id="KW-0677">Repeat</keyword>
<dbReference type="SUPFAM" id="SSF90123">
    <property type="entry name" value="ABC transporter transmembrane region"/>
    <property type="match status" value="2"/>
</dbReference>
<feature type="compositionally biased region" description="Basic and acidic residues" evidence="12">
    <location>
        <begin position="643"/>
        <end position="662"/>
    </location>
</feature>
<name>W9ZMD7_9EURO</name>
<keyword evidence="11" id="KW-0325">Glycoprotein</keyword>
<evidence type="ECO:0000256" key="6">
    <source>
        <dbReference type="ARBA" id="ARBA00022737"/>
    </source>
</evidence>
<dbReference type="SUPFAM" id="SSF52540">
    <property type="entry name" value="P-loop containing nucleoside triphosphate hydrolases"/>
    <property type="match status" value="2"/>
</dbReference>
<dbReference type="GO" id="GO:0015421">
    <property type="term" value="F:ABC-type oligopeptide transporter activity"/>
    <property type="evidence" value="ECO:0007669"/>
    <property type="project" value="TreeGrafter"/>
</dbReference>
<dbReference type="PROSITE" id="PS50929">
    <property type="entry name" value="ABC_TM1F"/>
    <property type="match status" value="2"/>
</dbReference>
<dbReference type="GeneID" id="19155692"/>
<dbReference type="GO" id="GO:0005743">
    <property type="term" value="C:mitochondrial inner membrane"/>
    <property type="evidence" value="ECO:0007669"/>
    <property type="project" value="TreeGrafter"/>
</dbReference>
<dbReference type="RefSeq" id="XP_007719893.1">
    <property type="nucleotide sequence ID" value="XM_007721703.1"/>
</dbReference>
<feature type="domain" description="ABC transmembrane type-1" evidence="15">
    <location>
        <begin position="703"/>
        <end position="990"/>
    </location>
</feature>
<dbReference type="InterPro" id="IPR003439">
    <property type="entry name" value="ABC_transporter-like_ATP-bd"/>
</dbReference>
<keyword evidence="17" id="KW-1185">Reference proteome</keyword>
<evidence type="ECO:0000256" key="3">
    <source>
        <dbReference type="ARBA" id="ARBA00007577"/>
    </source>
</evidence>
<evidence type="ECO:0000256" key="2">
    <source>
        <dbReference type="ARBA" id="ARBA00004308"/>
    </source>
</evidence>
<evidence type="ECO:0008006" key="18">
    <source>
        <dbReference type="Google" id="ProtNLM"/>
    </source>
</evidence>
<feature type="transmembrane region" description="Helical" evidence="13">
    <location>
        <begin position="206"/>
        <end position="225"/>
    </location>
</feature>
<evidence type="ECO:0000256" key="1">
    <source>
        <dbReference type="ARBA" id="ARBA00004141"/>
    </source>
</evidence>
<evidence type="ECO:0000259" key="14">
    <source>
        <dbReference type="PROSITE" id="PS50893"/>
    </source>
</evidence>
<feature type="compositionally biased region" description="Polar residues" evidence="12">
    <location>
        <begin position="663"/>
        <end position="676"/>
    </location>
</feature>
<comment type="caution">
    <text evidence="16">The sequence shown here is derived from an EMBL/GenBank/DDBJ whole genome shotgun (WGS) entry which is preliminary data.</text>
</comment>
<evidence type="ECO:0000256" key="4">
    <source>
        <dbReference type="ARBA" id="ARBA00022448"/>
    </source>
</evidence>
<dbReference type="SMART" id="SM00382">
    <property type="entry name" value="AAA"/>
    <property type="match status" value="2"/>
</dbReference>
<keyword evidence="4" id="KW-0813">Transport</keyword>
<evidence type="ECO:0000256" key="8">
    <source>
        <dbReference type="ARBA" id="ARBA00022840"/>
    </source>
</evidence>
<feature type="domain" description="ABC transporter" evidence="14">
    <location>
        <begin position="1029"/>
        <end position="1277"/>
    </location>
</feature>
<keyword evidence="5 13" id="KW-0812">Transmembrane</keyword>
<evidence type="ECO:0000256" key="13">
    <source>
        <dbReference type="SAM" id="Phobius"/>
    </source>
</evidence>
<protein>
    <recommendedName>
        <fullName evidence="18">ABC multidrug transporter</fullName>
    </recommendedName>
</protein>
<feature type="transmembrane region" description="Helical" evidence="13">
    <location>
        <begin position="742"/>
        <end position="762"/>
    </location>
</feature>
<evidence type="ECO:0000256" key="5">
    <source>
        <dbReference type="ARBA" id="ARBA00022692"/>
    </source>
</evidence>
<dbReference type="Pfam" id="PF00005">
    <property type="entry name" value="ABC_tran"/>
    <property type="match status" value="2"/>
</dbReference>
<comment type="similarity">
    <text evidence="3">Belongs to the ABC transporter superfamily. ABCB family. Multidrug resistance exporter (TC 3.A.1.201) subfamily.</text>
</comment>
<dbReference type="PROSITE" id="PS00211">
    <property type="entry name" value="ABC_TRANSPORTER_1"/>
    <property type="match status" value="2"/>
</dbReference>
<dbReference type="eggNOG" id="KOG0055">
    <property type="taxonomic scope" value="Eukaryota"/>
</dbReference>
<dbReference type="CDD" id="cd18577">
    <property type="entry name" value="ABC_6TM_Pgp_ABCB1_D1_like"/>
    <property type="match status" value="1"/>
</dbReference>
<dbReference type="InterPro" id="IPR017871">
    <property type="entry name" value="ABC_transporter-like_CS"/>
</dbReference>
<dbReference type="GO" id="GO:0012505">
    <property type="term" value="C:endomembrane system"/>
    <property type="evidence" value="ECO:0007669"/>
    <property type="project" value="UniProtKB-SubCell"/>
</dbReference>
<dbReference type="Proteomes" id="UP000019484">
    <property type="component" value="Unassembled WGS sequence"/>
</dbReference>
<dbReference type="Gene3D" id="1.20.1560.10">
    <property type="entry name" value="ABC transporter type 1, transmembrane domain"/>
    <property type="match status" value="1"/>
</dbReference>
<dbReference type="CDD" id="cd18578">
    <property type="entry name" value="ABC_6TM_Pgp_ABCB1_D2_like"/>
    <property type="match status" value="1"/>
</dbReference>
<feature type="transmembrane region" description="Helical" evidence="13">
    <location>
        <begin position="322"/>
        <end position="344"/>
    </location>
</feature>
<dbReference type="GO" id="GO:0090374">
    <property type="term" value="P:oligopeptide export from mitochondrion"/>
    <property type="evidence" value="ECO:0007669"/>
    <property type="project" value="TreeGrafter"/>
</dbReference>
<keyword evidence="9 13" id="KW-1133">Transmembrane helix</keyword>
<comment type="subcellular location">
    <subcellularLocation>
        <location evidence="2">Endomembrane system</location>
    </subcellularLocation>
    <subcellularLocation>
        <location evidence="1">Membrane</location>
        <topology evidence="1">Multi-pass membrane protein</topology>
    </subcellularLocation>
</comment>
<dbReference type="InterPro" id="IPR027417">
    <property type="entry name" value="P-loop_NTPase"/>
</dbReference>
<feature type="transmembrane region" description="Helical" evidence="13">
    <location>
        <begin position="288"/>
        <end position="310"/>
    </location>
</feature>
<feature type="transmembrane region" description="Helical" evidence="13">
    <location>
        <begin position="701"/>
        <end position="722"/>
    </location>
</feature>
<dbReference type="GO" id="GO:0016887">
    <property type="term" value="F:ATP hydrolysis activity"/>
    <property type="evidence" value="ECO:0007669"/>
    <property type="project" value="InterPro"/>
</dbReference>
<evidence type="ECO:0000256" key="10">
    <source>
        <dbReference type="ARBA" id="ARBA00023136"/>
    </source>
</evidence>
<evidence type="ECO:0000256" key="11">
    <source>
        <dbReference type="ARBA" id="ARBA00023180"/>
    </source>
</evidence>
<feature type="transmembrane region" description="Helical" evidence="13">
    <location>
        <begin position="927"/>
        <end position="950"/>
    </location>
</feature>
<evidence type="ECO:0000259" key="15">
    <source>
        <dbReference type="PROSITE" id="PS50929"/>
    </source>
</evidence>
<dbReference type="PANTHER" id="PTHR43394">
    <property type="entry name" value="ATP-DEPENDENT PERMEASE MDL1, MITOCHONDRIAL"/>
    <property type="match status" value="1"/>
</dbReference>
<dbReference type="FunFam" id="3.40.50.300:FF:000913">
    <property type="entry name" value="ABC multidrug transporter SitT"/>
    <property type="match status" value="1"/>
</dbReference>
<dbReference type="FunFam" id="3.40.50.300:FF:001530">
    <property type="entry name" value="ABC multidrug transporter (Eurofung)"/>
    <property type="match status" value="1"/>
</dbReference>
<dbReference type="InterPro" id="IPR003593">
    <property type="entry name" value="AAA+_ATPase"/>
</dbReference>
<feature type="transmembrane region" description="Helical" evidence="13">
    <location>
        <begin position="183"/>
        <end position="200"/>
    </location>
</feature>
<feature type="transmembrane region" description="Helical" evidence="13">
    <location>
        <begin position="962"/>
        <end position="982"/>
    </location>
</feature>
<dbReference type="EMBL" id="AMWN01000001">
    <property type="protein sequence ID" value="EXJ95664.1"/>
    <property type="molecule type" value="Genomic_DNA"/>
</dbReference>
<dbReference type="PROSITE" id="PS50893">
    <property type="entry name" value="ABC_TRANSPORTER_2"/>
    <property type="match status" value="2"/>
</dbReference>
<feature type="transmembrane region" description="Helical" evidence="13">
    <location>
        <begin position="848"/>
        <end position="868"/>
    </location>
</feature>
<dbReference type="GO" id="GO:0005524">
    <property type="term" value="F:ATP binding"/>
    <property type="evidence" value="ECO:0007669"/>
    <property type="project" value="UniProtKB-KW"/>
</dbReference>
<feature type="region of interest" description="Disordered" evidence="12">
    <location>
        <begin position="643"/>
        <end position="676"/>
    </location>
</feature>
<dbReference type="InterPro" id="IPR036640">
    <property type="entry name" value="ABC1_TM_sf"/>
</dbReference>